<reference evidence="1 2" key="1">
    <citation type="submission" date="2020-03" db="EMBL/GenBank/DDBJ databases">
        <title>Cyclobacterium plantarum sp. nov., a marine bacterium isolated from a coastal-marine wetland.</title>
        <authorList>
            <person name="Sanchez-Porro C."/>
            <person name="Ventosa A."/>
            <person name="Amoozegar M."/>
        </authorList>
    </citation>
    <scope>NUCLEOTIDE SEQUENCE [LARGE SCALE GENOMIC DNA]</scope>
    <source>
        <strain evidence="1 2">GBPx2</strain>
    </source>
</reference>
<dbReference type="RefSeq" id="WP_166142264.1">
    <property type="nucleotide sequence ID" value="NZ_JAANYN010000001.1"/>
</dbReference>
<dbReference type="SUPFAM" id="SSF160379">
    <property type="entry name" value="SP0830-like"/>
    <property type="match status" value="1"/>
</dbReference>
<gene>
    <name evidence="1" type="ORF">G9Q97_01045</name>
</gene>
<dbReference type="Pfam" id="PF08002">
    <property type="entry name" value="DUF1697"/>
    <property type="match status" value="1"/>
</dbReference>
<dbReference type="PIRSF" id="PIRSF008502">
    <property type="entry name" value="UCP008502"/>
    <property type="match status" value="1"/>
</dbReference>
<evidence type="ECO:0000313" key="1">
    <source>
        <dbReference type="EMBL" id="NHE55393.1"/>
    </source>
</evidence>
<dbReference type="PANTHER" id="PTHR36439">
    <property type="entry name" value="BLL4334 PROTEIN"/>
    <property type="match status" value="1"/>
</dbReference>
<dbReference type="Gene3D" id="3.30.70.1260">
    <property type="entry name" value="bacterial protein sp0830 like"/>
    <property type="match status" value="1"/>
</dbReference>
<dbReference type="Proteomes" id="UP000649799">
    <property type="component" value="Unassembled WGS sequence"/>
</dbReference>
<sequence length="184" mass="21052">MTTYLSILRGINVSAQKLIKMDALKKLYENLNFRDIKTYIQSGNVIFCSAENDPKELERIISSKIETEFGFEVPVIVLNVKTLEIIIGKNPFAKDDLKDSSFLHVTFLADNPMPFSKESILEKKAPAEEIHFTQNAVYLYCPNGYGKTKLNNGFLESKLKVKATTRNWKTVKKLQQLTLEQNEK</sequence>
<comment type="caution">
    <text evidence="1">The sequence shown here is derived from an EMBL/GenBank/DDBJ whole genome shotgun (WGS) entry which is preliminary data.</text>
</comment>
<keyword evidence="2" id="KW-1185">Reference proteome</keyword>
<dbReference type="InterPro" id="IPR012545">
    <property type="entry name" value="DUF1697"/>
</dbReference>
<dbReference type="Gene3D" id="3.30.70.1280">
    <property type="entry name" value="SP0830-like domains"/>
    <property type="match status" value="1"/>
</dbReference>
<accession>A0ABX0H0T0</accession>
<protein>
    <submittedName>
        <fullName evidence="1">DUF1697 domain-containing protein</fullName>
    </submittedName>
</protein>
<dbReference type="PANTHER" id="PTHR36439:SF1">
    <property type="entry name" value="DUF1697 DOMAIN-CONTAINING PROTEIN"/>
    <property type="match status" value="1"/>
</dbReference>
<name>A0ABX0H0T0_9BACT</name>
<organism evidence="1 2">
    <name type="scientific">Cyclobacterium plantarum</name>
    <dbReference type="NCBI Taxonomy" id="2716263"/>
    <lineage>
        <taxon>Bacteria</taxon>
        <taxon>Pseudomonadati</taxon>
        <taxon>Bacteroidota</taxon>
        <taxon>Cytophagia</taxon>
        <taxon>Cytophagales</taxon>
        <taxon>Cyclobacteriaceae</taxon>
        <taxon>Cyclobacterium</taxon>
    </lineage>
</organism>
<proteinExistence type="predicted"/>
<evidence type="ECO:0000313" key="2">
    <source>
        <dbReference type="Proteomes" id="UP000649799"/>
    </source>
</evidence>
<dbReference type="EMBL" id="JAANYN010000001">
    <property type="protein sequence ID" value="NHE55393.1"/>
    <property type="molecule type" value="Genomic_DNA"/>
</dbReference>